<proteinExistence type="predicted"/>
<sequence>MRATQDGLSRSAPRSDGELGLLDGDQTLVQQTEQSVSERFNSTAVDAPLPAQNLKSLEKC</sequence>
<dbReference type="HOGENOM" id="CLU_2945713_0_0_1"/>
<dbReference type="AlphaFoldDB" id="A0A0E0GGD9"/>
<organism evidence="2">
    <name type="scientific">Oryza nivara</name>
    <name type="common">Indian wild rice</name>
    <name type="synonym">Oryza sativa f. spontanea</name>
    <dbReference type="NCBI Taxonomy" id="4536"/>
    <lineage>
        <taxon>Eukaryota</taxon>
        <taxon>Viridiplantae</taxon>
        <taxon>Streptophyta</taxon>
        <taxon>Embryophyta</taxon>
        <taxon>Tracheophyta</taxon>
        <taxon>Spermatophyta</taxon>
        <taxon>Magnoliopsida</taxon>
        <taxon>Liliopsida</taxon>
        <taxon>Poales</taxon>
        <taxon>Poaceae</taxon>
        <taxon>BOP clade</taxon>
        <taxon>Oryzoideae</taxon>
        <taxon>Oryzeae</taxon>
        <taxon>Oryzinae</taxon>
        <taxon>Oryza</taxon>
    </lineage>
</organism>
<name>A0A0E0GGD9_ORYNI</name>
<evidence type="ECO:0000256" key="1">
    <source>
        <dbReference type="SAM" id="MobiDB-lite"/>
    </source>
</evidence>
<evidence type="ECO:0000313" key="2">
    <source>
        <dbReference type="EnsemblPlants" id="ONIVA03G02340.1"/>
    </source>
</evidence>
<dbReference type="Proteomes" id="UP000006591">
    <property type="component" value="Chromosome 3"/>
</dbReference>
<reference evidence="2" key="2">
    <citation type="submission" date="2018-04" db="EMBL/GenBank/DDBJ databases">
        <title>OnivRS2 (Oryza nivara Reference Sequence Version 2).</title>
        <authorList>
            <person name="Zhang J."/>
            <person name="Kudrna D."/>
            <person name="Lee S."/>
            <person name="Talag J."/>
            <person name="Rajasekar S."/>
            <person name="Welchert J."/>
            <person name="Hsing Y.-I."/>
            <person name="Wing R.A."/>
        </authorList>
    </citation>
    <scope>NUCLEOTIDE SEQUENCE [LARGE SCALE GENOMIC DNA]</scope>
    <source>
        <strain evidence="2">SL10</strain>
    </source>
</reference>
<evidence type="ECO:0000313" key="3">
    <source>
        <dbReference type="Proteomes" id="UP000006591"/>
    </source>
</evidence>
<dbReference type="EnsemblPlants" id="ONIVA03G02340.1">
    <property type="protein sequence ID" value="ONIVA03G02340.1"/>
    <property type="gene ID" value="ONIVA03G02340"/>
</dbReference>
<feature type="region of interest" description="Disordered" evidence="1">
    <location>
        <begin position="1"/>
        <end position="22"/>
    </location>
</feature>
<dbReference type="Gramene" id="ONIVA03G02340.1">
    <property type="protein sequence ID" value="ONIVA03G02340.1"/>
    <property type="gene ID" value="ONIVA03G02340"/>
</dbReference>
<protein>
    <submittedName>
        <fullName evidence="2">Uncharacterized protein</fullName>
    </submittedName>
</protein>
<keyword evidence="3" id="KW-1185">Reference proteome</keyword>
<accession>A0A0E0GGD9</accession>
<reference evidence="2" key="1">
    <citation type="submission" date="2015-04" db="UniProtKB">
        <authorList>
            <consortium name="EnsemblPlants"/>
        </authorList>
    </citation>
    <scope>IDENTIFICATION</scope>
    <source>
        <strain evidence="2">SL10</strain>
    </source>
</reference>